<organism evidence="1">
    <name type="scientific">Siphoviridae sp. ct0D87</name>
    <dbReference type="NCBI Taxonomy" id="2827760"/>
    <lineage>
        <taxon>Viruses</taxon>
        <taxon>Duplodnaviria</taxon>
        <taxon>Heunggongvirae</taxon>
        <taxon>Uroviricota</taxon>
        <taxon>Caudoviricetes</taxon>
    </lineage>
</organism>
<proteinExistence type="predicted"/>
<protein>
    <submittedName>
        <fullName evidence="1">YqbG</fullName>
    </submittedName>
</protein>
<reference evidence="1" key="1">
    <citation type="journal article" date="2021" name="Proc. Natl. Acad. Sci. U.S.A.">
        <title>A Catalog of Tens of Thousands of Viruses from Human Metagenomes Reveals Hidden Associations with Chronic Diseases.</title>
        <authorList>
            <person name="Tisza M.J."/>
            <person name="Buck C.B."/>
        </authorList>
    </citation>
    <scope>NUCLEOTIDE SEQUENCE</scope>
    <source>
        <strain evidence="1">Ct0D87</strain>
    </source>
</reference>
<dbReference type="EMBL" id="BK032561">
    <property type="protein sequence ID" value="DAF47874.1"/>
    <property type="molecule type" value="Genomic_DNA"/>
</dbReference>
<sequence>MNNILDWEYYNSNFPKFDENQFNQYSYKAEAMVLKYVNVDSINEQNESTLKDCICDVLNNVIFQDSIDGVSSISNGGYSKSFTNTTHSDKRNMLEDIIAFWLGDTDLMKERWIAL</sequence>
<evidence type="ECO:0000313" key="1">
    <source>
        <dbReference type="EMBL" id="DAF47874.1"/>
    </source>
</evidence>
<name>A0A8S5SAZ5_9CAUD</name>
<accession>A0A8S5SAZ5</accession>